<evidence type="ECO:0000313" key="3">
    <source>
        <dbReference type="Proteomes" id="UP000184267"/>
    </source>
</evidence>
<feature type="compositionally biased region" description="Basic residues" evidence="1">
    <location>
        <begin position="238"/>
        <end position="248"/>
    </location>
</feature>
<dbReference type="OrthoDB" id="10390736at2759"/>
<feature type="region of interest" description="Disordered" evidence="1">
    <location>
        <begin position="1"/>
        <end position="37"/>
    </location>
</feature>
<feature type="non-terminal residue" evidence="2">
    <location>
        <position position="342"/>
    </location>
</feature>
<proteinExistence type="predicted"/>
<evidence type="ECO:0000313" key="2">
    <source>
        <dbReference type="EMBL" id="OJT03875.1"/>
    </source>
</evidence>
<feature type="region of interest" description="Disordered" evidence="1">
    <location>
        <begin position="110"/>
        <end position="253"/>
    </location>
</feature>
<evidence type="ECO:0000256" key="1">
    <source>
        <dbReference type="SAM" id="MobiDB-lite"/>
    </source>
</evidence>
<dbReference type="Proteomes" id="UP000184267">
    <property type="component" value="Unassembled WGS sequence"/>
</dbReference>
<feature type="compositionally biased region" description="Low complexity" evidence="1">
    <location>
        <begin position="204"/>
        <end position="217"/>
    </location>
</feature>
<dbReference type="AlphaFoldDB" id="A0A1M2V8G8"/>
<comment type="caution">
    <text evidence="2">The sequence shown here is derived from an EMBL/GenBank/DDBJ whole genome shotgun (WGS) entry which is preliminary data.</text>
</comment>
<sequence>MSSTAVPNRAKSSKRVLPLEEARERMRDLRMTEPDGAAEPADYLTWGGMASKALDSYFAAPERGPRAEGDEFAEYVVRVVSPFLPEPKPAWYTPTLSAAATRVIAALRNTAPPTTPTYQERLLALKNKFPESPDESVAGEPAADLPAAEEPAPPVPSARTRSKAKGRVQSEASDAPPPLTRAGKRKAEAPTEAEASGPRKSARTATTSGPGSAAAPTESAPTDEPASGGEKPPAKTKAGGKKTKGKKPAPRDAIVIEGDWTTCDRCARDSKGCYAPDTTPEDLTAKRAQRFVQYHDAKGYARCLLEPRDDGALVATYRGKIPSPAAAPTAPTGGQVAVPTAA</sequence>
<accession>A0A1M2V8G8</accession>
<reference evidence="2 3" key="1">
    <citation type="submission" date="2016-10" db="EMBL/GenBank/DDBJ databases">
        <title>Genome sequence of the basidiomycete white-rot fungus Trametes pubescens.</title>
        <authorList>
            <person name="Makela M.R."/>
            <person name="Granchi Z."/>
            <person name="Peng M."/>
            <person name="De Vries R.P."/>
            <person name="Grigoriev I."/>
            <person name="Riley R."/>
            <person name="Hilden K."/>
        </authorList>
    </citation>
    <scope>NUCLEOTIDE SEQUENCE [LARGE SCALE GENOMIC DNA]</scope>
    <source>
        <strain evidence="2 3">FBCC735</strain>
    </source>
</reference>
<feature type="compositionally biased region" description="Low complexity" evidence="1">
    <location>
        <begin position="138"/>
        <end position="150"/>
    </location>
</feature>
<feature type="compositionally biased region" description="Basic and acidic residues" evidence="1">
    <location>
        <begin position="17"/>
        <end position="33"/>
    </location>
</feature>
<name>A0A1M2V8G8_TRAPU</name>
<organism evidence="2 3">
    <name type="scientific">Trametes pubescens</name>
    <name type="common">White-rot fungus</name>
    <dbReference type="NCBI Taxonomy" id="154538"/>
    <lineage>
        <taxon>Eukaryota</taxon>
        <taxon>Fungi</taxon>
        <taxon>Dikarya</taxon>
        <taxon>Basidiomycota</taxon>
        <taxon>Agaricomycotina</taxon>
        <taxon>Agaricomycetes</taxon>
        <taxon>Polyporales</taxon>
        <taxon>Polyporaceae</taxon>
        <taxon>Trametes</taxon>
    </lineage>
</organism>
<keyword evidence="3" id="KW-1185">Reference proteome</keyword>
<feature type="region of interest" description="Disordered" evidence="1">
    <location>
        <begin position="322"/>
        <end position="342"/>
    </location>
</feature>
<protein>
    <submittedName>
        <fullName evidence="2">Uncharacterized protein</fullName>
    </submittedName>
</protein>
<dbReference type="EMBL" id="MNAD01001589">
    <property type="protein sequence ID" value="OJT03875.1"/>
    <property type="molecule type" value="Genomic_DNA"/>
</dbReference>
<gene>
    <name evidence="2" type="ORF">TRAPUB_5443</name>
</gene>
<feature type="compositionally biased region" description="Low complexity" evidence="1">
    <location>
        <begin position="322"/>
        <end position="332"/>
    </location>
</feature>